<dbReference type="SUPFAM" id="SSF50331">
    <property type="entry name" value="MOP-like"/>
    <property type="match status" value="1"/>
</dbReference>
<dbReference type="InterPro" id="IPR050093">
    <property type="entry name" value="ABC_SmlMolc_Importer"/>
</dbReference>
<evidence type="ECO:0000256" key="2">
    <source>
        <dbReference type="ARBA" id="ARBA00022741"/>
    </source>
</evidence>
<evidence type="ECO:0000313" key="6">
    <source>
        <dbReference type="Proteomes" id="UP000008637"/>
    </source>
</evidence>
<dbReference type="InterPro" id="IPR017871">
    <property type="entry name" value="ABC_transporter-like_CS"/>
</dbReference>
<reference evidence="5 6" key="1">
    <citation type="journal article" date="2011" name="J. Bacteriol.">
        <title>Complete genome sequence of Mycoplasma haemofelis, a hemotropic mycoplasma.</title>
        <authorList>
            <person name="Barker E.N."/>
            <person name="Helps C.R."/>
            <person name="Peters I.R."/>
            <person name="Darby A.C."/>
            <person name="Radford A.D."/>
            <person name="Tasker S."/>
        </authorList>
    </citation>
    <scope>NUCLEOTIDE SEQUENCE [LARGE SCALE GENOMIC DNA]</scope>
    <source>
        <strain evidence="5 6">Langford 1</strain>
    </source>
</reference>
<protein>
    <submittedName>
        <fullName evidence="5">Polyamine (Spermidine/putrescine) ABC transporter ATP-binding protein</fullName>
    </submittedName>
</protein>
<dbReference type="InterPro" id="IPR008995">
    <property type="entry name" value="Mo/tungstate-bd_C_term_dom"/>
</dbReference>
<organism evidence="5 6">
    <name type="scientific">Mycoplasma haemofelis (strain Langford 1)</name>
    <name type="common">Haemobartonella felis</name>
    <dbReference type="NCBI Taxonomy" id="941640"/>
    <lineage>
        <taxon>Bacteria</taxon>
        <taxon>Bacillati</taxon>
        <taxon>Mycoplasmatota</taxon>
        <taxon>Mollicutes</taxon>
        <taxon>Mycoplasmataceae</taxon>
        <taxon>Mycoplasma</taxon>
    </lineage>
</organism>
<keyword evidence="3 5" id="KW-0067">ATP-binding</keyword>
<evidence type="ECO:0000256" key="1">
    <source>
        <dbReference type="ARBA" id="ARBA00022448"/>
    </source>
</evidence>
<dbReference type="GO" id="GO:0016887">
    <property type="term" value="F:ATP hydrolysis activity"/>
    <property type="evidence" value="ECO:0007669"/>
    <property type="project" value="InterPro"/>
</dbReference>
<proteinExistence type="predicted"/>
<dbReference type="HOGENOM" id="CLU_000604_1_1_14"/>
<dbReference type="KEGG" id="mha:HF1_15170"/>
<dbReference type="Gene3D" id="3.40.50.300">
    <property type="entry name" value="P-loop containing nucleotide triphosphate hydrolases"/>
    <property type="match status" value="2"/>
</dbReference>
<evidence type="ECO:0000256" key="3">
    <source>
        <dbReference type="ARBA" id="ARBA00022840"/>
    </source>
</evidence>
<dbReference type="GO" id="GO:0005524">
    <property type="term" value="F:ATP binding"/>
    <property type="evidence" value="ECO:0007669"/>
    <property type="project" value="UniProtKB-KW"/>
</dbReference>
<dbReference type="PANTHER" id="PTHR42781">
    <property type="entry name" value="SPERMIDINE/PUTRESCINE IMPORT ATP-BINDING PROTEIN POTA"/>
    <property type="match status" value="1"/>
</dbReference>
<dbReference type="Pfam" id="PF00005">
    <property type="entry name" value="ABC_tran"/>
    <property type="match status" value="1"/>
</dbReference>
<keyword evidence="2" id="KW-0547">Nucleotide-binding</keyword>
<dbReference type="InterPro" id="IPR027417">
    <property type="entry name" value="P-loop_NTPase"/>
</dbReference>
<dbReference type="OrthoDB" id="9802264at2"/>
<dbReference type="Proteomes" id="UP000008637">
    <property type="component" value="Chromosome"/>
</dbReference>
<accession>E8ZK54</accession>
<dbReference type="PROSITE" id="PS00211">
    <property type="entry name" value="ABC_TRANSPORTER_1"/>
    <property type="match status" value="1"/>
</dbReference>
<feature type="domain" description="ABC transporter" evidence="4">
    <location>
        <begin position="7"/>
        <end position="341"/>
    </location>
</feature>
<dbReference type="SMART" id="SM00382">
    <property type="entry name" value="AAA"/>
    <property type="match status" value="1"/>
</dbReference>
<sequence length="454" mass="52064">MSNKPFISLKSIVKSYDRNNRVLSNFNLDIEEGSFVSILGSSGSGKSTILNLISGFIKPDTGKIFLNGIDIKDIPPNQRPTATVFQDYALFPHMNVFENIAFGLRKMWTEKENVSRESLMKIKTLHNVAIEKSNGKIKKINSRIDALSKKALLIKSKLRRMNRQSFWYRVQFRHFKSYVDRINDLDYWKSYWEYYPILAHNKLVNKYSRRPFNEEEIRERVKDIISLVGLEGKENCKHSSLSGGQQQRVALARAIITKPKILLLDEPLSALDEEVREKLQLEIKRLHKQLKITFILITHNQKEALLLSDKIVVLKKGKIEQIGTPSELYDSPANRWVASFMGKANIFLGIYKGPGVVLVGDKEFITDVKEGFEENESVYVMIRPEDYDVVESSKGIVSVQVVEAIYKGQLWELRCSFLNEIIYVEAINEVSIGRTVGLIWDAMDVHVMKLDSGV</sequence>
<name>E8ZK54_MYCHL</name>
<dbReference type="EMBL" id="FR773153">
    <property type="protein sequence ID" value="CBY93525.1"/>
    <property type="molecule type" value="Genomic_DNA"/>
</dbReference>
<keyword evidence="6" id="KW-1185">Reference proteome</keyword>
<keyword evidence="1" id="KW-0813">Transport</keyword>
<evidence type="ECO:0000313" key="5">
    <source>
        <dbReference type="EMBL" id="CBY93525.1"/>
    </source>
</evidence>
<dbReference type="InterPro" id="IPR003593">
    <property type="entry name" value="AAA+_ATPase"/>
</dbReference>
<dbReference type="AlphaFoldDB" id="E8ZK54"/>
<gene>
    <name evidence="5" type="primary">potA</name>
    <name evidence="5" type="ORF">HF1_15170</name>
</gene>
<dbReference type="SUPFAM" id="SSF52540">
    <property type="entry name" value="P-loop containing nucleoside triphosphate hydrolases"/>
    <property type="match status" value="1"/>
</dbReference>
<dbReference type="PROSITE" id="PS50893">
    <property type="entry name" value="ABC_TRANSPORTER_2"/>
    <property type="match status" value="1"/>
</dbReference>
<dbReference type="InterPro" id="IPR003439">
    <property type="entry name" value="ABC_transporter-like_ATP-bd"/>
</dbReference>
<dbReference type="PANTHER" id="PTHR42781:SF4">
    <property type="entry name" value="SPERMIDINE_PUTRESCINE IMPORT ATP-BINDING PROTEIN POTA"/>
    <property type="match status" value="1"/>
</dbReference>
<dbReference type="Gene3D" id="2.40.50.100">
    <property type="match status" value="1"/>
</dbReference>
<evidence type="ECO:0000259" key="4">
    <source>
        <dbReference type="PROSITE" id="PS50893"/>
    </source>
</evidence>